<dbReference type="EMBL" id="CP009043">
    <property type="protein sequence ID" value="AII14009.1"/>
    <property type="molecule type" value="Genomic_DNA"/>
</dbReference>
<proteinExistence type="inferred from homology"/>
<keyword evidence="4" id="KW-1185">Reference proteome</keyword>
<dbReference type="KEGG" id="caj:CIG1485E_0131"/>
<comment type="subcellular location">
    <subcellularLocation>
        <location evidence="2">Cell membrane</location>
        <topology evidence="2">Lipid-anchor</topology>
    </subcellularLocation>
</comment>
<dbReference type="Proteomes" id="UP000028486">
    <property type="component" value="Chromosome"/>
</dbReference>
<name>A0A076FDV4_9BACT</name>
<accession>A0A076FDV4</accession>
<dbReference type="Gene3D" id="1.20.1600.10">
    <property type="entry name" value="Outer membrane efflux proteins (OEP)"/>
    <property type="match status" value="1"/>
</dbReference>
<dbReference type="GO" id="GO:0015562">
    <property type="term" value="F:efflux transmembrane transporter activity"/>
    <property type="evidence" value="ECO:0007669"/>
    <property type="project" value="InterPro"/>
</dbReference>
<dbReference type="OrthoDB" id="9783163at2"/>
<keyword evidence="2" id="KW-0812">Transmembrane</keyword>
<dbReference type="PROSITE" id="PS51257">
    <property type="entry name" value="PROKAR_LIPOPROTEIN"/>
    <property type="match status" value="1"/>
</dbReference>
<keyword evidence="2" id="KW-0472">Membrane</keyword>
<keyword evidence="2" id="KW-1134">Transmembrane beta strand</keyword>
<dbReference type="RefSeq" id="WP_038452605.1">
    <property type="nucleotide sequence ID" value="NZ_CP009043.1"/>
</dbReference>
<dbReference type="InterPro" id="IPR010131">
    <property type="entry name" value="MdtP/NodT-like"/>
</dbReference>
<organism evidence="3 4">
    <name type="scientific">Campylobacter iguaniorum</name>
    <dbReference type="NCBI Taxonomy" id="1244531"/>
    <lineage>
        <taxon>Bacteria</taxon>
        <taxon>Pseudomonadati</taxon>
        <taxon>Campylobacterota</taxon>
        <taxon>Epsilonproteobacteria</taxon>
        <taxon>Campylobacterales</taxon>
        <taxon>Campylobacteraceae</taxon>
        <taxon>Campylobacter</taxon>
    </lineage>
</organism>
<reference evidence="4" key="1">
    <citation type="journal article" date="2014" name="Genome Announc.">
        <title>Complete Genome Sequence of Campylobacter iguaniorum Strain 1485ET, Isolated from a Bearded Dragon (Pogona vitticeps).</title>
        <authorList>
            <person name="Gilbert M.J."/>
            <person name="Miller W.G."/>
            <person name="Yee E."/>
            <person name="Kik M."/>
            <person name="Wagenaar J.A."/>
            <person name="Duim B."/>
        </authorList>
    </citation>
    <scope>NUCLEOTIDE SEQUENCE [LARGE SCALE GENOMIC DNA]</scope>
    <source>
        <strain evidence="4">1485E</strain>
    </source>
</reference>
<protein>
    <submittedName>
        <fullName evidence="3">Multidrug efflux system CmeABC, outer membrane lipoprotein CmeC</fullName>
    </submittedName>
</protein>
<dbReference type="Gene3D" id="2.20.200.10">
    <property type="entry name" value="Outer membrane efflux proteins (OEP)"/>
    <property type="match status" value="1"/>
</dbReference>
<dbReference type="NCBIfam" id="TIGR01845">
    <property type="entry name" value="outer_NodT"/>
    <property type="match status" value="1"/>
</dbReference>
<sequence>MRKTLLILSLGLLVTGCSLKPDMIEVNHSFEYQFDSYSVNEKWWESFKDERLNSLVAEALKNNSDLLLALNNLQKASINLNQANLDFLPNISLEGSASKNQSSGETFSRQPQSRYNSFGLSSVLSYEIDLWGRVRDTANAKEAVFKATKYDYETAKLTIASSVANTYLSLISLNEQEEILKDTLKTYENTLFYRQKQLDAGSIDELTYYQAKASVDMAKTQLITLQNQISQTNTALALLIGQNPDEILNKSIAAPKILPLSPDVPEGISSDILLHRADVASSLESLRASNFMVGVARTAWLPKLSLTGVFGYSSDEFDRFLINNANTWSIGGSVVMPLLDFGRTSNNVELANLDQNASLLNYDKAIKNAFGEIKDALNSRKNSVLKEQSMQELANSQTKVYDLAKIRYDAGYSTHLEFLDSQRNLLSAKLSLAQSKLEVASSVVGVYKALGGGFNADSNSTK</sequence>
<dbReference type="SUPFAM" id="SSF56954">
    <property type="entry name" value="Outer membrane efflux proteins (OEP)"/>
    <property type="match status" value="1"/>
</dbReference>
<evidence type="ECO:0000256" key="1">
    <source>
        <dbReference type="ARBA" id="ARBA00007613"/>
    </source>
</evidence>
<dbReference type="InterPro" id="IPR003423">
    <property type="entry name" value="OMP_efflux"/>
</dbReference>
<dbReference type="HOGENOM" id="CLU_012817_13_1_7"/>
<evidence type="ECO:0000256" key="2">
    <source>
        <dbReference type="RuleBase" id="RU362097"/>
    </source>
</evidence>
<keyword evidence="2" id="KW-0564">Palmitate</keyword>
<dbReference type="STRING" id="1244531.CIG2463D_0134"/>
<evidence type="ECO:0000313" key="3">
    <source>
        <dbReference type="EMBL" id="AII14009.1"/>
    </source>
</evidence>
<comment type="similarity">
    <text evidence="1 2">Belongs to the outer membrane factor (OMF) (TC 1.B.17) family.</text>
</comment>
<dbReference type="Pfam" id="PF02321">
    <property type="entry name" value="OEP"/>
    <property type="match status" value="2"/>
</dbReference>
<keyword evidence="2 3" id="KW-0449">Lipoprotein</keyword>
<dbReference type="eggNOG" id="COG1538">
    <property type="taxonomic scope" value="Bacteria"/>
</dbReference>
<dbReference type="PANTHER" id="PTHR30203">
    <property type="entry name" value="OUTER MEMBRANE CATION EFFLUX PROTEIN"/>
    <property type="match status" value="1"/>
</dbReference>
<evidence type="ECO:0000313" key="4">
    <source>
        <dbReference type="Proteomes" id="UP000028486"/>
    </source>
</evidence>
<dbReference type="AlphaFoldDB" id="A0A076FDV4"/>
<dbReference type="GO" id="GO:0005886">
    <property type="term" value="C:plasma membrane"/>
    <property type="evidence" value="ECO:0007669"/>
    <property type="project" value="UniProtKB-SubCell"/>
</dbReference>
<gene>
    <name evidence="3" type="primary">cmeC</name>
    <name evidence="3" type="ORF">CIG1485E_0131</name>
</gene>